<evidence type="ECO:0000256" key="5">
    <source>
        <dbReference type="PROSITE-ProRule" id="PRU01016"/>
    </source>
</evidence>
<dbReference type="PANTHER" id="PTHR10629">
    <property type="entry name" value="CYTOSINE-SPECIFIC METHYLTRANSFERASE"/>
    <property type="match status" value="1"/>
</dbReference>
<evidence type="ECO:0000313" key="8">
    <source>
        <dbReference type="Proteomes" id="UP000091956"/>
    </source>
</evidence>
<dbReference type="InterPro" id="IPR001525">
    <property type="entry name" value="C5_MeTfrase"/>
</dbReference>
<evidence type="ECO:0000256" key="1">
    <source>
        <dbReference type="ARBA" id="ARBA00011975"/>
    </source>
</evidence>
<feature type="compositionally biased region" description="Low complexity" evidence="6">
    <location>
        <begin position="425"/>
        <end position="436"/>
    </location>
</feature>
<comment type="similarity">
    <text evidence="5">Belongs to the class I-like SAM-binding methyltransferase superfamily. C5-methyltransferase family.</text>
</comment>
<feature type="active site" evidence="5">
    <location>
        <position position="953"/>
    </location>
</feature>
<feature type="region of interest" description="Disordered" evidence="6">
    <location>
        <begin position="168"/>
        <end position="205"/>
    </location>
</feature>
<feature type="region of interest" description="Disordered" evidence="6">
    <location>
        <begin position="219"/>
        <end position="249"/>
    </location>
</feature>
<keyword evidence="2 5" id="KW-0489">Methyltransferase</keyword>
<dbReference type="RefSeq" id="XP_018127629.1">
    <property type="nucleotide sequence ID" value="XM_018277624.2"/>
</dbReference>
<name>A0A1B8GDI9_9PEZI</name>
<reference evidence="8" key="2">
    <citation type="journal article" date="2018" name="Nat. Commun.">
        <title>Extreme sensitivity to ultraviolet light in the fungal pathogen causing white-nose syndrome of bats.</title>
        <authorList>
            <person name="Palmer J.M."/>
            <person name="Drees K.P."/>
            <person name="Foster J.T."/>
            <person name="Lindner D.L."/>
        </authorList>
    </citation>
    <scope>NUCLEOTIDE SEQUENCE [LARGE SCALE GENOMIC DNA]</scope>
    <source>
        <strain evidence="8">UAMH 10579</strain>
    </source>
</reference>
<evidence type="ECO:0000256" key="6">
    <source>
        <dbReference type="SAM" id="MobiDB-lite"/>
    </source>
</evidence>
<dbReference type="GO" id="GO:0003886">
    <property type="term" value="F:DNA (cytosine-5-)-methyltransferase activity"/>
    <property type="evidence" value="ECO:0007669"/>
    <property type="project" value="UniProtKB-EC"/>
</dbReference>
<dbReference type="GO" id="GO:0044027">
    <property type="term" value="P:negative regulation of gene expression via chromosomal CpG island methylation"/>
    <property type="evidence" value="ECO:0007669"/>
    <property type="project" value="TreeGrafter"/>
</dbReference>
<evidence type="ECO:0000256" key="4">
    <source>
        <dbReference type="ARBA" id="ARBA00022691"/>
    </source>
</evidence>
<dbReference type="InterPro" id="IPR029063">
    <property type="entry name" value="SAM-dependent_MTases_sf"/>
</dbReference>
<evidence type="ECO:0000256" key="3">
    <source>
        <dbReference type="ARBA" id="ARBA00022679"/>
    </source>
</evidence>
<sequence>MTGRQLTKMDFLDDQDATSGTYGRRCIRHENAGVYPHYHRPSQQHDFSDIDFDFYLPGNNCSDGGETQSSPSAGHKWVGIPTQDGGGETQSSLGGQEKRVVGGVSAQRGGSVIWAGISPVQTLRQEKAPMRDIPGCGTGKTRMRGNPAQGGVFSQWLEETIRREKGFVGNIPAQGGSSAGGREKAPISDIPAQNGGRSGKMGMQSLGDGKGCIILDDSEEEEEEEVQFLSEASQSQIPASPFQPRTPKPLPRFAQAELQTPTPSRLSSQKRKLNSIDTTISLPRLAPQQRQARSAQSLSRSKWTFGDRRSTAVSDSAVVEALSPFSTPTNRRDSMSGSINRREGYEIVPMPASAREMSIGNGREAVTSSNKKQVSILKNVSAGKYSVRSDVLSAFKEGLTPTSKNKDGGKLSARSEVVTAAKEQTPSTPTTNSKNSSKLGQVIEVITAAKEQPTPTPKAKNRVVSQDWEVIEVGTSTDLTLPHRSSTQRKPVIDLEDYEVLPPLTGTAFNMAIPHATIINDSDSEGDFEFEIISSNTLTSPILPRRRSTIYPLRNPPIVHPLYSISATTVSNLALGPDVVVEIFDGDFLKITDLIRNVDTGVVTLRGHRLQRTRDLNGLLAKKRNELCWVTEVDEDDGRPASAQSLAEVPASSVTRVRKALITNMSFPAATYRNTPHPGDLENVEHEGIVALRWKYTTTWPSAKARINNENTFCERVLRHLGEGDTLVGEGLRIRDGLARDQFRGPTVLGGSFIPVVRKGGKMGMNTKSPVRENSTGWFRRLTGPRNNSVQELSELTTGLFDDDMVDLTDEFPKTPTKSRLSAAETTQERMLGQIDLTMPELSFTPSDGTVRATNAASKLKTAIKRVEGQMYTYGDAFCGAGGATRGAHMAGLKVVWGFDFNAHACETWRLNFPSANMYEMSAFDVCEIWAKEAKAGMANRAQVDILHISPPCQFFSPAHTIPGKDDDMNTASLLACGRLLALVKPRVVTLEQTFGIGHAEFTRWFNALIHQFTDNGYSLRWKICHLQDWGLPQRRQRLIIIAACPGETLPPLPPYTHSKHPTALNGLKPYTSVNTLLTSIPRNAPDHDLTSSLAKPLHESPWDGTSIAPRAITTHGGQNYHPSGTRGFTNRELATLQGFPAGHRFGEKNVKKQIGNAVPPSIAAVLFGAVRKALEAADGVERVVVDVGGGVEREVFVVD</sequence>
<evidence type="ECO:0000256" key="2">
    <source>
        <dbReference type="ARBA" id="ARBA00022603"/>
    </source>
</evidence>
<dbReference type="GeneID" id="28841582"/>
<proteinExistence type="inferred from homology"/>
<accession>A0A1B8GDI9</accession>
<dbReference type="OrthoDB" id="414133at2759"/>
<dbReference type="Pfam" id="PF00145">
    <property type="entry name" value="DNA_methylase"/>
    <property type="match status" value="2"/>
</dbReference>
<dbReference type="PANTHER" id="PTHR10629:SF52">
    <property type="entry name" value="DNA (CYTOSINE-5)-METHYLTRANSFERASE 1"/>
    <property type="match status" value="1"/>
</dbReference>
<protein>
    <recommendedName>
        <fullName evidence="1">DNA (cytosine-5-)-methyltransferase</fullName>
        <ecNumber evidence="1">2.1.1.37</ecNumber>
    </recommendedName>
</protein>
<dbReference type="Proteomes" id="UP000091956">
    <property type="component" value="Unassembled WGS sequence"/>
</dbReference>
<dbReference type="GO" id="GO:0032259">
    <property type="term" value="P:methylation"/>
    <property type="evidence" value="ECO:0007669"/>
    <property type="project" value="UniProtKB-KW"/>
</dbReference>
<dbReference type="InterPro" id="IPR050390">
    <property type="entry name" value="C5-Methyltransferase"/>
</dbReference>
<dbReference type="Gene3D" id="3.90.120.10">
    <property type="entry name" value="DNA Methylase, subunit A, domain 2"/>
    <property type="match status" value="1"/>
</dbReference>
<dbReference type="PRINTS" id="PR00105">
    <property type="entry name" value="C5METTRFRASE"/>
</dbReference>
<keyword evidence="3 5" id="KW-0808">Transferase</keyword>
<feature type="region of interest" description="Disordered" evidence="6">
    <location>
        <begin position="61"/>
        <end position="95"/>
    </location>
</feature>
<keyword evidence="8" id="KW-1185">Reference proteome</keyword>
<reference evidence="7 8" key="1">
    <citation type="submission" date="2016-03" db="EMBL/GenBank/DDBJ databases">
        <title>Comparative genomics of Pseudogymnoascus destructans, the fungus causing white-nose syndrome of bats.</title>
        <authorList>
            <person name="Palmer J.M."/>
            <person name="Drees K.P."/>
            <person name="Foster J.T."/>
            <person name="Lindner D.L."/>
        </authorList>
    </citation>
    <scope>NUCLEOTIDE SEQUENCE [LARGE SCALE GENOMIC DNA]</scope>
    <source>
        <strain evidence="7 8">UAMH 10579</strain>
    </source>
</reference>
<dbReference type="PROSITE" id="PS51679">
    <property type="entry name" value="SAM_MT_C5"/>
    <property type="match status" value="1"/>
</dbReference>
<feature type="compositionally biased region" description="Polar residues" evidence="6">
    <location>
        <begin position="61"/>
        <end position="72"/>
    </location>
</feature>
<dbReference type="EC" id="2.1.1.37" evidence="1"/>
<evidence type="ECO:0000313" key="7">
    <source>
        <dbReference type="EMBL" id="OBT93896.1"/>
    </source>
</evidence>
<dbReference type="Gene3D" id="3.40.50.150">
    <property type="entry name" value="Vaccinia Virus protein VP39"/>
    <property type="match status" value="1"/>
</dbReference>
<feature type="region of interest" description="Disordered" evidence="6">
    <location>
        <begin position="398"/>
        <end position="436"/>
    </location>
</feature>
<keyword evidence="4 5" id="KW-0949">S-adenosyl-L-methionine</keyword>
<dbReference type="EMBL" id="KV460248">
    <property type="protein sequence ID" value="OBT93896.1"/>
    <property type="molecule type" value="Genomic_DNA"/>
</dbReference>
<organism evidence="7 8">
    <name type="scientific">Pseudogymnoascus verrucosus</name>
    <dbReference type="NCBI Taxonomy" id="342668"/>
    <lineage>
        <taxon>Eukaryota</taxon>
        <taxon>Fungi</taxon>
        <taxon>Dikarya</taxon>
        <taxon>Ascomycota</taxon>
        <taxon>Pezizomycotina</taxon>
        <taxon>Leotiomycetes</taxon>
        <taxon>Thelebolales</taxon>
        <taxon>Thelebolaceae</taxon>
        <taxon>Pseudogymnoascus</taxon>
    </lineage>
</organism>
<dbReference type="GO" id="GO:0005634">
    <property type="term" value="C:nucleus"/>
    <property type="evidence" value="ECO:0007669"/>
    <property type="project" value="TreeGrafter"/>
</dbReference>
<dbReference type="SUPFAM" id="SSF53335">
    <property type="entry name" value="S-adenosyl-L-methionine-dependent methyltransferases"/>
    <property type="match status" value="1"/>
</dbReference>
<dbReference type="GO" id="GO:0003677">
    <property type="term" value="F:DNA binding"/>
    <property type="evidence" value="ECO:0007669"/>
    <property type="project" value="TreeGrafter"/>
</dbReference>
<dbReference type="AlphaFoldDB" id="A0A1B8GDI9"/>
<gene>
    <name evidence="7" type="ORF">VE01_08196</name>
</gene>
<dbReference type="STRING" id="342668.A0A1B8GDI9"/>